<dbReference type="Gene3D" id="1.20.1050.10">
    <property type="match status" value="1"/>
</dbReference>
<dbReference type="RefSeq" id="WP_136405365.1">
    <property type="nucleotide sequence ID" value="NZ_SSWX01000004.1"/>
</dbReference>
<dbReference type="OrthoDB" id="509852at2"/>
<dbReference type="EMBL" id="SSWX01000004">
    <property type="protein sequence ID" value="THJ35168.1"/>
    <property type="molecule type" value="Genomic_DNA"/>
</dbReference>
<dbReference type="Pfam" id="PF02798">
    <property type="entry name" value="GST_N"/>
    <property type="match status" value="1"/>
</dbReference>
<evidence type="ECO:0000313" key="4">
    <source>
        <dbReference type="EMBL" id="THJ35168.1"/>
    </source>
</evidence>
<dbReference type="PANTHER" id="PTHR42673">
    <property type="entry name" value="MALEYLACETOACETATE ISOMERASE"/>
    <property type="match status" value="1"/>
</dbReference>
<dbReference type="PROSITE" id="PS50405">
    <property type="entry name" value="GST_CTER"/>
    <property type="match status" value="1"/>
</dbReference>
<dbReference type="PROSITE" id="PS50404">
    <property type="entry name" value="GST_NTER"/>
    <property type="match status" value="1"/>
</dbReference>
<dbReference type="AlphaFoldDB" id="A0A4S5BYJ2"/>
<reference evidence="4 5" key="1">
    <citation type="submission" date="2019-04" db="EMBL/GenBank/DDBJ databases">
        <title>Lampropedia sp YIM MLB12 draf genome.</title>
        <authorList>
            <person name="Wang Y.-X."/>
        </authorList>
    </citation>
    <scope>NUCLEOTIDE SEQUENCE [LARGE SCALE GENOMIC DNA]</scope>
    <source>
        <strain evidence="4 5">YIM MLB12</strain>
    </source>
</reference>
<dbReference type="PANTHER" id="PTHR42673:SF4">
    <property type="entry name" value="MALEYLACETOACETATE ISOMERASE"/>
    <property type="match status" value="1"/>
</dbReference>
<dbReference type="InterPro" id="IPR010987">
    <property type="entry name" value="Glutathione-S-Trfase_C-like"/>
</dbReference>
<name>A0A4S5BYJ2_9BURK</name>
<dbReference type="Gene3D" id="3.40.30.10">
    <property type="entry name" value="Glutaredoxin"/>
    <property type="match status" value="1"/>
</dbReference>
<protein>
    <submittedName>
        <fullName evidence="4">Maleylacetoacetate isomerase</fullName>
        <ecNumber evidence="4">5.2.1.2</ecNumber>
    </submittedName>
</protein>
<keyword evidence="5" id="KW-1185">Reference proteome</keyword>
<dbReference type="SUPFAM" id="SSF52833">
    <property type="entry name" value="Thioredoxin-like"/>
    <property type="match status" value="1"/>
</dbReference>
<organism evidence="4 5">
    <name type="scientific">Lampropedia aestuarii</name>
    <dbReference type="NCBI Taxonomy" id="2562762"/>
    <lineage>
        <taxon>Bacteria</taxon>
        <taxon>Pseudomonadati</taxon>
        <taxon>Pseudomonadota</taxon>
        <taxon>Betaproteobacteria</taxon>
        <taxon>Burkholderiales</taxon>
        <taxon>Comamonadaceae</taxon>
        <taxon>Lampropedia</taxon>
    </lineage>
</organism>
<sequence length="217" mass="24028">MDLYNYFYSSTSYRVRIALALKGVDFHYIPVNLRTLEQRSDAFLQRNPAGGVPLLVEGDFSLSQSMAILDYLEQTQPSPALLPKDVQARARVMELGFAVACDIHPINNQRVLRYLQSELGVSDAQKQAWYAHWIAEGLMAVEQLLVNERARGGVGPYAFGTQPTWADCCLVPQFANALRMQCDVSAYPLAQAVYDHCIAQAAFAQAAPMAQPDAPQS</sequence>
<dbReference type="SUPFAM" id="SSF47616">
    <property type="entry name" value="GST C-terminal domain-like"/>
    <property type="match status" value="1"/>
</dbReference>
<evidence type="ECO:0000259" key="3">
    <source>
        <dbReference type="PROSITE" id="PS50405"/>
    </source>
</evidence>
<feature type="domain" description="GST C-terminal" evidence="3">
    <location>
        <begin position="85"/>
        <end position="216"/>
    </location>
</feature>
<dbReference type="InterPro" id="IPR040079">
    <property type="entry name" value="Glutathione_S-Trfase"/>
</dbReference>
<dbReference type="InterPro" id="IPR036249">
    <property type="entry name" value="Thioredoxin-like_sf"/>
</dbReference>
<dbReference type="GO" id="GO:0016034">
    <property type="term" value="F:maleylacetoacetate isomerase activity"/>
    <property type="evidence" value="ECO:0007669"/>
    <property type="project" value="UniProtKB-EC"/>
</dbReference>
<dbReference type="CDD" id="cd03191">
    <property type="entry name" value="GST_C_Zeta"/>
    <property type="match status" value="1"/>
</dbReference>
<dbReference type="GO" id="GO:0005737">
    <property type="term" value="C:cytoplasm"/>
    <property type="evidence" value="ECO:0007669"/>
    <property type="project" value="InterPro"/>
</dbReference>
<accession>A0A4S5BYJ2</accession>
<dbReference type="SFLD" id="SFLDG00358">
    <property type="entry name" value="Main_(cytGST)"/>
    <property type="match status" value="1"/>
</dbReference>
<comment type="caution">
    <text evidence="4">The sequence shown here is derived from an EMBL/GenBank/DDBJ whole genome shotgun (WGS) entry which is preliminary data.</text>
</comment>
<feature type="domain" description="GST N-terminal" evidence="2">
    <location>
        <begin position="1"/>
        <end position="80"/>
    </location>
</feature>
<dbReference type="GO" id="GO:0006749">
    <property type="term" value="P:glutathione metabolic process"/>
    <property type="evidence" value="ECO:0007669"/>
    <property type="project" value="TreeGrafter"/>
</dbReference>
<dbReference type="InterPro" id="IPR004045">
    <property type="entry name" value="Glutathione_S-Trfase_N"/>
</dbReference>
<dbReference type="GO" id="GO:0004364">
    <property type="term" value="F:glutathione transferase activity"/>
    <property type="evidence" value="ECO:0007669"/>
    <property type="project" value="TreeGrafter"/>
</dbReference>
<dbReference type="NCBIfam" id="TIGR01262">
    <property type="entry name" value="maiA"/>
    <property type="match status" value="1"/>
</dbReference>
<dbReference type="InterPro" id="IPR034330">
    <property type="entry name" value="GST_Zeta_C"/>
</dbReference>
<comment type="similarity">
    <text evidence="1">Belongs to the GST superfamily. Zeta family.</text>
</comment>
<dbReference type="EC" id="5.2.1.2" evidence="4"/>
<evidence type="ECO:0000259" key="2">
    <source>
        <dbReference type="PROSITE" id="PS50404"/>
    </source>
</evidence>
<dbReference type="SFLD" id="SFLDS00019">
    <property type="entry name" value="Glutathione_Transferase_(cytos"/>
    <property type="match status" value="1"/>
</dbReference>
<keyword evidence="4" id="KW-0413">Isomerase</keyword>
<evidence type="ECO:0000256" key="1">
    <source>
        <dbReference type="ARBA" id="ARBA00010007"/>
    </source>
</evidence>
<dbReference type="CDD" id="cd03042">
    <property type="entry name" value="GST_N_Zeta"/>
    <property type="match status" value="1"/>
</dbReference>
<proteinExistence type="inferred from homology"/>
<dbReference type="InterPro" id="IPR005955">
    <property type="entry name" value="GST_Zeta"/>
</dbReference>
<evidence type="ECO:0000313" key="5">
    <source>
        <dbReference type="Proteomes" id="UP000306236"/>
    </source>
</evidence>
<dbReference type="InterPro" id="IPR036282">
    <property type="entry name" value="Glutathione-S-Trfase_C_sf"/>
</dbReference>
<dbReference type="GO" id="GO:0006559">
    <property type="term" value="P:L-phenylalanine catabolic process"/>
    <property type="evidence" value="ECO:0007669"/>
    <property type="project" value="TreeGrafter"/>
</dbReference>
<dbReference type="InterPro" id="IPR034333">
    <property type="entry name" value="GST_Zeta_N"/>
</dbReference>
<dbReference type="Proteomes" id="UP000306236">
    <property type="component" value="Unassembled WGS sequence"/>
</dbReference>
<gene>
    <name evidence="4" type="primary">maiA</name>
    <name evidence="4" type="ORF">E8K88_03965</name>
</gene>